<gene>
    <name evidence="6" type="ORF">RJ639_011896</name>
</gene>
<reference evidence="6" key="1">
    <citation type="submission" date="2022-12" db="EMBL/GenBank/DDBJ databases">
        <title>Draft genome assemblies for two species of Escallonia (Escalloniales).</title>
        <authorList>
            <person name="Chanderbali A."/>
            <person name="Dervinis C."/>
            <person name="Anghel I."/>
            <person name="Soltis D."/>
            <person name="Soltis P."/>
            <person name="Zapata F."/>
        </authorList>
    </citation>
    <scope>NUCLEOTIDE SEQUENCE</scope>
    <source>
        <strain evidence="6">UCBG64.0493</strain>
        <tissue evidence="6">Leaf</tissue>
    </source>
</reference>
<dbReference type="Pfam" id="PF07859">
    <property type="entry name" value="Abhydrolase_3"/>
    <property type="match status" value="1"/>
</dbReference>
<dbReference type="GO" id="GO:0016787">
    <property type="term" value="F:hydrolase activity"/>
    <property type="evidence" value="ECO:0007669"/>
    <property type="project" value="InterPro"/>
</dbReference>
<feature type="active site" evidence="2">
    <location>
        <position position="163"/>
    </location>
</feature>
<accession>A0AA89AQ52</accession>
<dbReference type="PANTHER" id="PTHR23024:SF467">
    <property type="entry name" value="CARBOXYLESTERASE 12-RELATED"/>
    <property type="match status" value="1"/>
</dbReference>
<dbReference type="PROSITE" id="PS01174">
    <property type="entry name" value="LIPASE_GDXG_SER"/>
    <property type="match status" value="1"/>
</dbReference>
<dbReference type="SUPFAM" id="SSF53474">
    <property type="entry name" value="alpha/beta-Hydrolases"/>
    <property type="match status" value="1"/>
</dbReference>
<dbReference type="Proteomes" id="UP001188597">
    <property type="component" value="Unassembled WGS sequence"/>
</dbReference>
<dbReference type="PANTHER" id="PTHR23024">
    <property type="entry name" value="ARYLACETAMIDE DEACETYLASE"/>
    <property type="match status" value="1"/>
</dbReference>
<dbReference type="Gene3D" id="3.40.50.1820">
    <property type="entry name" value="alpha/beta hydrolase"/>
    <property type="match status" value="1"/>
</dbReference>
<evidence type="ECO:0000256" key="4">
    <source>
        <dbReference type="SAM" id="MobiDB-lite"/>
    </source>
</evidence>
<dbReference type="InterPro" id="IPR013094">
    <property type="entry name" value="AB_hydrolase_3"/>
</dbReference>
<feature type="region of interest" description="Disordered" evidence="4">
    <location>
        <begin position="577"/>
        <end position="607"/>
    </location>
</feature>
<comment type="caution">
    <text evidence="6">The sequence shown here is derived from an EMBL/GenBank/DDBJ whole genome shotgun (WGS) entry which is preliminary data.</text>
</comment>
<proteinExistence type="inferred from homology"/>
<dbReference type="InterPro" id="IPR029058">
    <property type="entry name" value="AB_hydrolase_fold"/>
</dbReference>
<evidence type="ECO:0000256" key="2">
    <source>
        <dbReference type="PROSITE-ProRule" id="PRU10038"/>
    </source>
</evidence>
<dbReference type="EMBL" id="JAVXUP010001495">
    <property type="protein sequence ID" value="KAK3010937.1"/>
    <property type="molecule type" value="Genomic_DNA"/>
</dbReference>
<evidence type="ECO:0000313" key="7">
    <source>
        <dbReference type="Proteomes" id="UP001188597"/>
    </source>
</evidence>
<feature type="domain" description="Alpha/beta hydrolase fold-3" evidence="5">
    <location>
        <begin position="75"/>
        <end position="290"/>
    </location>
</feature>
<evidence type="ECO:0000256" key="1">
    <source>
        <dbReference type="ARBA" id="ARBA00010515"/>
    </source>
</evidence>
<evidence type="ECO:0000313" key="6">
    <source>
        <dbReference type="EMBL" id="KAK3010937.1"/>
    </source>
</evidence>
<organism evidence="6 7">
    <name type="scientific">Escallonia herrerae</name>
    <dbReference type="NCBI Taxonomy" id="1293975"/>
    <lineage>
        <taxon>Eukaryota</taxon>
        <taxon>Viridiplantae</taxon>
        <taxon>Streptophyta</taxon>
        <taxon>Embryophyta</taxon>
        <taxon>Tracheophyta</taxon>
        <taxon>Spermatophyta</taxon>
        <taxon>Magnoliopsida</taxon>
        <taxon>eudicotyledons</taxon>
        <taxon>Gunneridae</taxon>
        <taxon>Pentapetalae</taxon>
        <taxon>asterids</taxon>
        <taxon>campanulids</taxon>
        <taxon>Escalloniales</taxon>
        <taxon>Escalloniaceae</taxon>
        <taxon>Escallonia</taxon>
    </lineage>
</organism>
<protein>
    <recommendedName>
        <fullName evidence="5">Alpha/beta hydrolase fold-3 domain-containing protein</fullName>
    </recommendedName>
</protein>
<dbReference type="AlphaFoldDB" id="A0AA89AQ52"/>
<sequence>MSSPTSDVLHDFFPLLRVYKDGRLERFTGKDNLPASLDPITGVQSKDVEISPETGLSARLYLPRITNPDDKLPLLIYFHGGGFIAESTFSPLYHNYLNSVVAKGNTVAVSVEYRLAPEHPLPTGYEDCWAAIKWVASHCSGGGPEAWLEDHADFRRVFFAGDSAGANIAHHMAIRVGSEETGGFRLAGVVLVHPYFWGKEPIGGEEGIPMEKRRFAEELWMVAKPSSAGADDPMINPGMDPELSRVGCRRVLVCVAEKDMLKDRGWRYGELLGGWGGKVEVVESKGEDHVRQRLLKGGPKSNKGWHSRYFFVGRSDKGKLPFDREWNPYCKDFENPGKPAPNNLTKHILSHIKLRGGISIDEPLSEQQLEWARTIPRTLVPAGAVTPPPAHTISSTFPAESASLGVLLNRLLVPVFVSICILVLIVNSFAEMASGSGKTPQGDSQISEQHLVHGVLPRDKEIFQNQTHETFACSFAQAVYTMYASGSEMLSRFEMARQVAADEAQQKREAVKEAQEASHRAEELSNREEDYLAKIANLEKKLERIKRKAAEEAKEMYAERFPDIPLEDFVLPAVVSPSGETAMPSEAGDAAASHPPGEGPSGDAPEP</sequence>
<evidence type="ECO:0000256" key="3">
    <source>
        <dbReference type="SAM" id="Coils"/>
    </source>
</evidence>
<dbReference type="InterPro" id="IPR033140">
    <property type="entry name" value="Lipase_GDXG_put_SER_AS"/>
</dbReference>
<comment type="similarity">
    <text evidence="1">Belongs to the 'GDXG' lipolytic enzyme family.</text>
</comment>
<keyword evidence="3" id="KW-0175">Coiled coil</keyword>
<feature type="coiled-coil region" evidence="3">
    <location>
        <begin position="497"/>
        <end position="559"/>
    </location>
</feature>
<keyword evidence="7" id="KW-1185">Reference proteome</keyword>
<dbReference type="InterPro" id="IPR050466">
    <property type="entry name" value="Carboxylest/Gibb_receptor"/>
</dbReference>
<evidence type="ECO:0000259" key="5">
    <source>
        <dbReference type="Pfam" id="PF07859"/>
    </source>
</evidence>
<name>A0AA89AQ52_9ASTE</name>